<comment type="caution">
    <text evidence="3">The sequence shown here is derived from an EMBL/GenBank/DDBJ whole genome shotgun (WGS) entry which is preliminary data.</text>
</comment>
<feature type="compositionally biased region" description="Acidic residues" evidence="1">
    <location>
        <begin position="96"/>
        <end position="105"/>
    </location>
</feature>
<feature type="region of interest" description="Disordered" evidence="1">
    <location>
        <begin position="176"/>
        <end position="238"/>
    </location>
</feature>
<accession>A0AAD6V688</accession>
<organism evidence="3 4">
    <name type="scientific">Mycena pura</name>
    <dbReference type="NCBI Taxonomy" id="153505"/>
    <lineage>
        <taxon>Eukaryota</taxon>
        <taxon>Fungi</taxon>
        <taxon>Dikarya</taxon>
        <taxon>Basidiomycota</taxon>
        <taxon>Agaricomycotina</taxon>
        <taxon>Agaricomycetes</taxon>
        <taxon>Agaricomycetidae</taxon>
        <taxon>Agaricales</taxon>
        <taxon>Marasmiineae</taxon>
        <taxon>Mycenaceae</taxon>
        <taxon>Mycena</taxon>
    </lineage>
</organism>
<dbReference type="Proteomes" id="UP001219525">
    <property type="component" value="Unassembled WGS sequence"/>
</dbReference>
<feature type="compositionally biased region" description="Polar residues" evidence="1">
    <location>
        <begin position="217"/>
        <end position="235"/>
    </location>
</feature>
<keyword evidence="2" id="KW-0812">Transmembrane</keyword>
<feature type="transmembrane region" description="Helical" evidence="2">
    <location>
        <begin position="342"/>
        <end position="365"/>
    </location>
</feature>
<evidence type="ECO:0000256" key="2">
    <source>
        <dbReference type="SAM" id="Phobius"/>
    </source>
</evidence>
<gene>
    <name evidence="3" type="ORF">GGX14DRAFT_698997</name>
</gene>
<keyword evidence="2" id="KW-0472">Membrane</keyword>
<dbReference type="AlphaFoldDB" id="A0AAD6V688"/>
<evidence type="ECO:0000313" key="3">
    <source>
        <dbReference type="EMBL" id="KAJ7203270.1"/>
    </source>
</evidence>
<feature type="region of interest" description="Disordered" evidence="1">
    <location>
        <begin position="96"/>
        <end position="121"/>
    </location>
</feature>
<name>A0AAD6V688_9AGAR</name>
<protein>
    <submittedName>
        <fullName evidence="3">Uncharacterized protein</fullName>
    </submittedName>
</protein>
<evidence type="ECO:0000256" key="1">
    <source>
        <dbReference type="SAM" id="MobiDB-lite"/>
    </source>
</evidence>
<proteinExistence type="predicted"/>
<reference evidence="3" key="1">
    <citation type="submission" date="2023-03" db="EMBL/GenBank/DDBJ databases">
        <title>Massive genome expansion in bonnet fungi (Mycena s.s.) driven by repeated elements and novel gene families across ecological guilds.</title>
        <authorList>
            <consortium name="Lawrence Berkeley National Laboratory"/>
            <person name="Harder C.B."/>
            <person name="Miyauchi S."/>
            <person name="Viragh M."/>
            <person name="Kuo A."/>
            <person name="Thoen E."/>
            <person name="Andreopoulos B."/>
            <person name="Lu D."/>
            <person name="Skrede I."/>
            <person name="Drula E."/>
            <person name="Henrissat B."/>
            <person name="Morin E."/>
            <person name="Kohler A."/>
            <person name="Barry K."/>
            <person name="LaButti K."/>
            <person name="Morin E."/>
            <person name="Salamov A."/>
            <person name="Lipzen A."/>
            <person name="Mereny Z."/>
            <person name="Hegedus B."/>
            <person name="Baldrian P."/>
            <person name="Stursova M."/>
            <person name="Weitz H."/>
            <person name="Taylor A."/>
            <person name="Grigoriev I.V."/>
            <person name="Nagy L.G."/>
            <person name="Martin F."/>
            <person name="Kauserud H."/>
        </authorList>
    </citation>
    <scope>NUCLEOTIDE SEQUENCE</scope>
    <source>
        <strain evidence="3">9144</strain>
    </source>
</reference>
<evidence type="ECO:0000313" key="4">
    <source>
        <dbReference type="Proteomes" id="UP001219525"/>
    </source>
</evidence>
<sequence>MPPIPAIQLVVERARYLPPRNPIDSERGIVDATTLILLQKMMADSYEHGRVVWRENRARCAITGEPESKDLPCGPNPAQKKVEAWLVSAGLLDADEDSDEEEDDEMHSSLPSTPDPPSRRAWHRRPQIVITRNASSASAPALQSPRSPLSPARIWSAVQRSTTSLPLPTLRFKPVPVASASAPPSPSPPATPQKKCRARASTSAPPHAKKPPVRSFSHCQRSPPNLPRPSQSADPSDSVLATAFKRAAQLRTITADDVDSILRHHRLPRPPTRPDASWYISPIASAPVPVPVLPPRPPARRPASPEAPASYRWPAPVPPTRVPAPKSARRGAQAPACPDVRWYHPLLLAFLWHILIVSFSAFVLLRLIRKPLVCLVVLYYAVLLLDVLTSLL</sequence>
<keyword evidence="4" id="KW-1185">Reference proteome</keyword>
<dbReference type="EMBL" id="JARJCW010000051">
    <property type="protein sequence ID" value="KAJ7203270.1"/>
    <property type="molecule type" value="Genomic_DNA"/>
</dbReference>
<feature type="transmembrane region" description="Helical" evidence="2">
    <location>
        <begin position="372"/>
        <end position="391"/>
    </location>
</feature>
<keyword evidence="2" id="KW-1133">Transmembrane helix</keyword>